<evidence type="ECO:0000313" key="2">
    <source>
        <dbReference type="EMBL" id="SPO05489.1"/>
    </source>
</evidence>
<evidence type="ECO:0000259" key="1">
    <source>
        <dbReference type="Pfam" id="PF00173"/>
    </source>
</evidence>
<evidence type="ECO:0000313" key="3">
    <source>
        <dbReference type="Proteomes" id="UP001187682"/>
    </source>
</evidence>
<feature type="domain" description="Cytochrome b5 heme-binding" evidence="1">
    <location>
        <begin position="88"/>
        <end position="135"/>
    </location>
</feature>
<dbReference type="SUPFAM" id="SSF55856">
    <property type="entry name" value="Cytochrome b5-like heme/steroid binding domain"/>
    <property type="match status" value="1"/>
</dbReference>
<dbReference type="Proteomes" id="UP001187682">
    <property type="component" value="Unassembled WGS sequence"/>
</dbReference>
<comment type="caution">
    <text evidence="2">The sequence shown here is derived from an EMBL/GenBank/DDBJ whole genome shotgun (WGS) entry which is preliminary data.</text>
</comment>
<dbReference type="EMBL" id="ONZQ02000013">
    <property type="protein sequence ID" value="SPO05489.1"/>
    <property type="molecule type" value="Genomic_DNA"/>
</dbReference>
<dbReference type="AlphaFoldDB" id="A0AAE8SY54"/>
<dbReference type="InterPro" id="IPR001199">
    <property type="entry name" value="Cyt_B5-like_heme/steroid-bd"/>
</dbReference>
<reference evidence="2" key="1">
    <citation type="submission" date="2018-03" db="EMBL/GenBank/DDBJ databases">
        <authorList>
            <person name="Guldener U."/>
        </authorList>
    </citation>
    <scope>NUCLEOTIDE SEQUENCE</scope>
</reference>
<name>A0AAE8SY54_9PEZI</name>
<dbReference type="Pfam" id="PF00173">
    <property type="entry name" value="Cyt-b5"/>
    <property type="match status" value="1"/>
</dbReference>
<organism evidence="2 3">
    <name type="scientific">Cephalotrichum gorgonifer</name>
    <dbReference type="NCBI Taxonomy" id="2041049"/>
    <lineage>
        <taxon>Eukaryota</taxon>
        <taxon>Fungi</taxon>
        <taxon>Dikarya</taxon>
        <taxon>Ascomycota</taxon>
        <taxon>Pezizomycotina</taxon>
        <taxon>Sordariomycetes</taxon>
        <taxon>Hypocreomycetidae</taxon>
        <taxon>Microascales</taxon>
        <taxon>Microascaceae</taxon>
        <taxon>Cephalotrichum</taxon>
    </lineage>
</organism>
<sequence>MTQVTCVDGSGHSLLVLRPFTRSRLPYLLIHDNLLLESLDTLPISNLSTDPPLDNCVPPSYLQPALYAAPANTHTIMDRNQLLTRSAIEEKIAEGQTIVIWEEAVLRLDRWLEKHPGGRQVLLHMVGKDATDEINV</sequence>
<dbReference type="Gene3D" id="3.10.120.10">
    <property type="entry name" value="Cytochrome b5-like heme/steroid binding domain"/>
    <property type="match status" value="1"/>
</dbReference>
<keyword evidence="3" id="KW-1185">Reference proteome</keyword>
<gene>
    <name evidence="2" type="ORF">DNG_08176</name>
</gene>
<protein>
    <recommendedName>
        <fullName evidence="1">Cytochrome b5 heme-binding domain-containing protein</fullName>
    </recommendedName>
</protein>
<proteinExistence type="predicted"/>
<accession>A0AAE8SY54</accession>
<dbReference type="InterPro" id="IPR036400">
    <property type="entry name" value="Cyt_B5-like_heme/steroid_sf"/>
</dbReference>